<proteinExistence type="predicted"/>
<sequence>MKVVYASTPEQEDHIGELVQHLLTNILPYYFTDREIENLESQLSLHTGAVHDTFTDYNGTLKEAFHIISCLQAIIAVIETIQDEGIKLKHREIYKRNVNMLRDFGFSFPFAIEQFTQQPKNPTMLSKFIRASNQFLV</sequence>
<dbReference type="InterPro" id="IPR020355">
    <property type="entry name" value="Uncharacterised_YhcU"/>
</dbReference>
<protein>
    <submittedName>
        <fullName evidence="1">Uncharacterized protein</fullName>
    </submittedName>
</protein>
<name>A0ABS2P1T2_9BACI</name>
<gene>
    <name evidence="1" type="ORF">JOC95_002764</name>
</gene>
<dbReference type="Pfam" id="PF17326">
    <property type="entry name" value="DUF5365"/>
    <property type="match status" value="1"/>
</dbReference>
<accession>A0ABS2P1T2</accession>
<evidence type="ECO:0000313" key="2">
    <source>
        <dbReference type="Proteomes" id="UP000737402"/>
    </source>
</evidence>
<evidence type="ECO:0000313" key="1">
    <source>
        <dbReference type="EMBL" id="MBM7620909.1"/>
    </source>
</evidence>
<dbReference type="EMBL" id="JAFBED010000005">
    <property type="protein sequence ID" value="MBM7620909.1"/>
    <property type="molecule type" value="Genomic_DNA"/>
</dbReference>
<organism evidence="1 2">
    <name type="scientific">Sutcliffiella tianshenii</name>
    <dbReference type="NCBI Taxonomy" id="1463404"/>
    <lineage>
        <taxon>Bacteria</taxon>
        <taxon>Bacillati</taxon>
        <taxon>Bacillota</taxon>
        <taxon>Bacilli</taxon>
        <taxon>Bacillales</taxon>
        <taxon>Bacillaceae</taxon>
        <taxon>Sutcliffiella</taxon>
    </lineage>
</organism>
<dbReference type="Proteomes" id="UP000737402">
    <property type="component" value="Unassembled WGS sequence"/>
</dbReference>
<dbReference type="RefSeq" id="WP_204417148.1">
    <property type="nucleotide sequence ID" value="NZ_JAFBED010000005.1"/>
</dbReference>
<comment type="caution">
    <text evidence="1">The sequence shown here is derived from an EMBL/GenBank/DDBJ whole genome shotgun (WGS) entry which is preliminary data.</text>
</comment>
<reference evidence="1 2" key="1">
    <citation type="submission" date="2021-01" db="EMBL/GenBank/DDBJ databases">
        <title>Genomic Encyclopedia of Type Strains, Phase IV (KMG-IV): sequencing the most valuable type-strain genomes for metagenomic binning, comparative biology and taxonomic classification.</title>
        <authorList>
            <person name="Goeker M."/>
        </authorList>
    </citation>
    <scope>NUCLEOTIDE SEQUENCE [LARGE SCALE GENOMIC DNA]</scope>
    <source>
        <strain evidence="1 2">DSM 25879</strain>
    </source>
</reference>
<keyword evidence="2" id="KW-1185">Reference proteome</keyword>